<accession>A0A8H2X8U5</accession>
<evidence type="ECO:0000313" key="9">
    <source>
        <dbReference type="Proteomes" id="UP000663841"/>
    </source>
</evidence>
<reference evidence="8" key="1">
    <citation type="submission" date="2021-01" db="EMBL/GenBank/DDBJ databases">
        <authorList>
            <person name="Kaushik A."/>
        </authorList>
    </citation>
    <scope>NUCLEOTIDE SEQUENCE</scope>
    <source>
        <strain evidence="8">AG3-T5</strain>
    </source>
</reference>
<feature type="repeat" description="WD" evidence="5">
    <location>
        <begin position="129"/>
        <end position="163"/>
    </location>
</feature>
<dbReference type="PANTHER" id="PTHR19920:SF0">
    <property type="entry name" value="CYTOSOLIC IRON-SULFUR PROTEIN ASSEMBLY PROTEIN CIAO1-RELATED"/>
    <property type="match status" value="1"/>
</dbReference>
<proteinExistence type="inferred from homology"/>
<dbReference type="CDD" id="cd00200">
    <property type="entry name" value="WD40"/>
    <property type="match status" value="1"/>
</dbReference>
<evidence type="ECO:0000259" key="7">
    <source>
        <dbReference type="Pfam" id="PF04082"/>
    </source>
</evidence>
<evidence type="ECO:0000256" key="3">
    <source>
        <dbReference type="ARBA" id="ARBA00023242"/>
    </source>
</evidence>
<protein>
    <recommendedName>
        <fullName evidence="4">Probable cytosolic iron-sulfur protein assembly protein 1</fullName>
    </recommendedName>
</protein>
<evidence type="ECO:0000256" key="6">
    <source>
        <dbReference type="SAM" id="MobiDB-lite"/>
    </source>
</evidence>
<keyword evidence="3" id="KW-0539">Nucleus</keyword>
<dbReference type="PROSITE" id="PS00678">
    <property type="entry name" value="WD_REPEATS_1"/>
    <property type="match status" value="1"/>
</dbReference>
<keyword evidence="1 5" id="KW-0853">WD repeat</keyword>
<dbReference type="CDD" id="cd12148">
    <property type="entry name" value="fungal_TF_MHR"/>
    <property type="match status" value="1"/>
</dbReference>
<feature type="repeat" description="WD" evidence="5">
    <location>
        <begin position="174"/>
        <end position="205"/>
    </location>
</feature>
<organism evidence="8 9">
    <name type="scientific">Rhizoctonia solani</name>
    <dbReference type="NCBI Taxonomy" id="456999"/>
    <lineage>
        <taxon>Eukaryota</taxon>
        <taxon>Fungi</taxon>
        <taxon>Dikarya</taxon>
        <taxon>Basidiomycota</taxon>
        <taxon>Agaricomycotina</taxon>
        <taxon>Agaricomycetes</taxon>
        <taxon>Cantharellales</taxon>
        <taxon>Ceratobasidiaceae</taxon>
        <taxon>Rhizoctonia</taxon>
    </lineage>
</organism>
<dbReference type="PROSITE" id="PS50294">
    <property type="entry name" value="WD_REPEATS_REGION"/>
    <property type="match status" value="5"/>
</dbReference>
<feature type="repeat" description="WD" evidence="5">
    <location>
        <begin position="14"/>
        <end position="46"/>
    </location>
</feature>
<comment type="similarity">
    <text evidence="4">Belongs to the WD repeat CIA1 family.</text>
</comment>
<dbReference type="GO" id="GO:0016226">
    <property type="term" value="P:iron-sulfur cluster assembly"/>
    <property type="evidence" value="ECO:0007669"/>
    <property type="project" value="UniProtKB-UniRule"/>
</dbReference>
<feature type="region of interest" description="Disordered" evidence="6">
    <location>
        <begin position="1181"/>
        <end position="1206"/>
    </location>
</feature>
<dbReference type="PANTHER" id="PTHR19920">
    <property type="entry name" value="WD40 PROTEIN CIAO1"/>
    <property type="match status" value="1"/>
</dbReference>
<gene>
    <name evidence="4" type="primary">CIA1</name>
    <name evidence="8" type="ORF">RDB_LOCUS35097</name>
</gene>
<comment type="function">
    <text evidence="4">Essential component of the cytosolic iron-sulfur (Fe/S) protein assembly machinery. Required for the maturation of extramitochondrial Fe/S proteins.</text>
</comment>
<sequence length="1416" mass="151700">MKECISCIRQIASLSGHDDRAWQVAWNPDAPILASCSTDKTVRLYSYSAPPLDLIEKEYDYRFKLATSIPTGHTRTVRAIAWAPGGKTLAVGSFDSTISVWERSADDDSEGEEHGTDQPSGEWEMVSQLEGHENECKSVAYSHSGTLLASCSRDKSVWVWEVQPDAEFECLSVMMEHSQDVKAVTFHPREDILASASYDDTIKLYVDDPSDDWYSFATLKGHTSTVWSISFSPCGKFLASSSDDKTIRIWRHVPADTGTHSPGNWHPALDWEAHSRPIYSISWGLKVPDVGSEDSLGCIVSGGSDGRIIVWEISEAGSGLIQTKLCSYDRAHGDAEVNCVSWCPRPQMNGIFATAGDDGVVNVWKVVHGLHTASAWQASVRLPWSAFLGPTSELRLYICSYAHTKRRFLTPVRSNLSFVSSSIAVPLPSIAMKMSTDDFNPPREYIKGVSNAGREKLNVSSMNAPPSSILWIYQDLQLDSPLLDSTCQSRYYQVRNPLTLVWELHSNYPALCDDRSFDVSPRTRRRPRLRDSPGADASVSIGAIQFAGATTLVKEGLLKPSELVELHHLFITRWNPCILILDPCLHTLQYLVQSELLLSVVLAIAAQEYHTRPQLYNQLIHHARVVAGRELLETPTVNTVQALLLLSLFPDWGTSFDQNRSWLDLGLAVDLANQLEIEKVASRFDPYNTSPAERNIFRTWMICHNLDAITSLVFDRPSSLGPMPLEDKRWPKKSSDSYEGMLGVLAEPLQLLELHIKQQSLNELLYGADAVRGINRGECSSSPQLLDSRTITSMEEEMTGQRNLCANENSGPLSFWLHMAKITTAYSRLLLPSRYPSADQSLHDPKCRSNMIDSATSILESYNDLFDSYDYAKYAPGCFFTYGLLAAAVIYKLIGNGDSDVSEIRVTALIERFSSNLQLSPTATGTETNTVLTLSLPNKQTQDSLFILPILFEKLVMLLSYSLAALSAATFISARPLPHYPRQNPITDFGSCNATPDITFALGLDGRKEPSFQAKNNNVYNHGSALGIGVITSFICQQLSDKCKAPKATLDACKSGQDAAAQAKGGAGADSFNAAFGIITSFASGASSGTGAGGGVGANSTAETSTTLGTTITSAVASTKTEIATASTCPTASTVTVTADASATASTPCPTDPVTVTVTGTGAIVTSTATSAAGEAITATATSSTSSEAISTSSSAAAPTSTGAVSSLDFGSCSDPTIEFGPAFEGRKAAEFSNKPVNKQEFNQASALNIDIVTRAVCDILSSRCKAPQATLEACAKGQAAASAAPAKTGAQADAFNAALGITTDFATIPAAPGGGPGSVALATTPNFGKCNNPTIEFGVGFDGRTEASFQPANKADFNHGSALNPAIIATAICDTLVNTCNANKPAIDKCAAAKAAITGLTGQAVADAFNAAVQS</sequence>
<dbReference type="InterPro" id="IPR036322">
    <property type="entry name" value="WD40_repeat_dom_sf"/>
</dbReference>
<name>A0A8H2X8U5_9AGAM</name>
<dbReference type="GO" id="GO:0006351">
    <property type="term" value="P:DNA-templated transcription"/>
    <property type="evidence" value="ECO:0007669"/>
    <property type="project" value="InterPro"/>
</dbReference>
<dbReference type="InterPro" id="IPR007219">
    <property type="entry name" value="XnlR_reg_dom"/>
</dbReference>
<dbReference type="EMBL" id="CAJMWW010000070">
    <property type="protein sequence ID" value="CAE6417272.1"/>
    <property type="molecule type" value="Genomic_DNA"/>
</dbReference>
<evidence type="ECO:0000256" key="2">
    <source>
        <dbReference type="ARBA" id="ARBA00022737"/>
    </source>
</evidence>
<evidence type="ECO:0000256" key="1">
    <source>
        <dbReference type="ARBA" id="ARBA00022574"/>
    </source>
</evidence>
<dbReference type="Pfam" id="PF04082">
    <property type="entry name" value="Fungal_trans"/>
    <property type="match status" value="1"/>
</dbReference>
<dbReference type="SUPFAM" id="SSF50978">
    <property type="entry name" value="WD40 repeat-like"/>
    <property type="match status" value="1"/>
</dbReference>
<evidence type="ECO:0000256" key="4">
    <source>
        <dbReference type="HAMAP-Rule" id="MF_03037"/>
    </source>
</evidence>
<evidence type="ECO:0000313" key="8">
    <source>
        <dbReference type="EMBL" id="CAE6417272.1"/>
    </source>
</evidence>
<dbReference type="Pfam" id="PF00400">
    <property type="entry name" value="WD40"/>
    <property type="match status" value="6"/>
</dbReference>
<comment type="caution">
    <text evidence="8">The sequence shown here is derived from an EMBL/GenBank/DDBJ whole genome shotgun (WGS) entry which is preliminary data.</text>
</comment>
<dbReference type="GO" id="GO:0008270">
    <property type="term" value="F:zinc ion binding"/>
    <property type="evidence" value="ECO:0007669"/>
    <property type="project" value="InterPro"/>
</dbReference>
<dbReference type="GO" id="GO:0003677">
    <property type="term" value="F:DNA binding"/>
    <property type="evidence" value="ECO:0007669"/>
    <property type="project" value="InterPro"/>
</dbReference>
<dbReference type="InterPro" id="IPR019775">
    <property type="entry name" value="WD40_repeat_CS"/>
</dbReference>
<dbReference type="InterPro" id="IPR001680">
    <property type="entry name" value="WD40_rpt"/>
</dbReference>
<dbReference type="InterPro" id="IPR028608">
    <property type="entry name" value="CIAO1/Cia1"/>
</dbReference>
<dbReference type="InterPro" id="IPR015943">
    <property type="entry name" value="WD40/YVTN_repeat-like_dom_sf"/>
</dbReference>
<dbReference type="SMART" id="SM00320">
    <property type="entry name" value="WD40"/>
    <property type="match status" value="7"/>
</dbReference>
<dbReference type="Gene3D" id="2.130.10.10">
    <property type="entry name" value="YVTN repeat-like/Quinoprotein amine dehydrogenase"/>
    <property type="match status" value="1"/>
</dbReference>
<keyword evidence="2" id="KW-0677">Repeat</keyword>
<feature type="repeat" description="WD" evidence="5">
    <location>
        <begin position="70"/>
        <end position="102"/>
    </location>
</feature>
<dbReference type="HAMAP" id="MF_03037">
    <property type="entry name" value="ciao1"/>
    <property type="match status" value="1"/>
</dbReference>
<evidence type="ECO:0000256" key="5">
    <source>
        <dbReference type="PROSITE-ProRule" id="PRU00221"/>
    </source>
</evidence>
<feature type="domain" description="Xylanolytic transcriptional activator regulatory" evidence="7">
    <location>
        <begin position="569"/>
        <end position="720"/>
    </location>
</feature>
<dbReference type="Proteomes" id="UP000663841">
    <property type="component" value="Unassembled WGS sequence"/>
</dbReference>
<dbReference type="PROSITE" id="PS50082">
    <property type="entry name" value="WD_REPEATS_2"/>
    <property type="match status" value="5"/>
</dbReference>
<feature type="repeat" description="WD" evidence="5">
    <location>
        <begin position="219"/>
        <end position="250"/>
    </location>
</feature>
<dbReference type="GO" id="GO:0097361">
    <property type="term" value="C:cytosolic [4Fe-4S] assembly targeting complex"/>
    <property type="evidence" value="ECO:0007669"/>
    <property type="project" value="InterPro"/>
</dbReference>